<dbReference type="SMART" id="SM00516">
    <property type="entry name" value="SEC14"/>
    <property type="match status" value="1"/>
</dbReference>
<dbReference type="OrthoDB" id="6432525at2759"/>
<organism evidence="1 2">
    <name type="scientific">Aedes aegypti</name>
    <name type="common">Yellowfever mosquito</name>
    <name type="synonym">Culex aegypti</name>
    <dbReference type="NCBI Taxonomy" id="7159"/>
    <lineage>
        <taxon>Eukaryota</taxon>
        <taxon>Metazoa</taxon>
        <taxon>Ecdysozoa</taxon>
        <taxon>Arthropoda</taxon>
        <taxon>Hexapoda</taxon>
        <taxon>Insecta</taxon>
        <taxon>Pterygota</taxon>
        <taxon>Neoptera</taxon>
        <taxon>Endopterygota</taxon>
        <taxon>Diptera</taxon>
        <taxon>Nematocera</taxon>
        <taxon>Culicoidea</taxon>
        <taxon>Culicidae</taxon>
        <taxon>Culicinae</taxon>
        <taxon>Aedini</taxon>
        <taxon>Aedes</taxon>
        <taxon>Stegomyia</taxon>
    </lineage>
</organism>
<gene>
    <name evidence="1" type="primary">5576977</name>
</gene>
<dbReference type="Proteomes" id="UP000008820">
    <property type="component" value="Chromosome 2"/>
</dbReference>
<dbReference type="InParanoid" id="A0A6I8T7H5"/>
<dbReference type="PROSITE" id="PS50191">
    <property type="entry name" value="CRAL_TRIO"/>
    <property type="match status" value="1"/>
</dbReference>
<reference evidence="1" key="2">
    <citation type="submission" date="2020-05" db="UniProtKB">
        <authorList>
            <consortium name="EnsemblMetazoa"/>
        </authorList>
    </citation>
    <scope>IDENTIFICATION</scope>
    <source>
        <strain evidence="1">LVP_AGWG</strain>
    </source>
</reference>
<proteinExistence type="predicted"/>
<dbReference type="Gene3D" id="3.40.525.10">
    <property type="entry name" value="CRAL-TRIO lipid binding domain"/>
    <property type="match status" value="1"/>
</dbReference>
<dbReference type="PANTHER" id="PTHR10174:SF213">
    <property type="entry name" value="CRAL-TRIO DOMAIN-CONTAINING PROTEIN"/>
    <property type="match status" value="1"/>
</dbReference>
<keyword evidence="2" id="KW-1185">Reference proteome</keyword>
<evidence type="ECO:0000313" key="1">
    <source>
        <dbReference type="EnsemblMetazoa" id="AAEL003069-PB"/>
    </source>
</evidence>
<dbReference type="AlphaFoldDB" id="A0A6I8T7H5"/>
<dbReference type="InterPro" id="IPR001251">
    <property type="entry name" value="CRAL-TRIO_dom"/>
</dbReference>
<evidence type="ECO:0000313" key="2">
    <source>
        <dbReference type="Proteomes" id="UP000008820"/>
    </source>
</evidence>
<dbReference type="Pfam" id="PF00650">
    <property type="entry name" value="CRAL_TRIO"/>
    <property type="match status" value="1"/>
</dbReference>
<dbReference type="GO" id="GO:1902936">
    <property type="term" value="F:phosphatidylinositol bisphosphate binding"/>
    <property type="evidence" value="ECO:0007669"/>
    <property type="project" value="TreeGrafter"/>
</dbReference>
<dbReference type="SUPFAM" id="SSF52087">
    <property type="entry name" value="CRAL/TRIO domain"/>
    <property type="match status" value="1"/>
</dbReference>
<dbReference type="CDD" id="cd00170">
    <property type="entry name" value="SEC14"/>
    <property type="match status" value="1"/>
</dbReference>
<reference evidence="1 2" key="1">
    <citation type="submission" date="2017-06" db="EMBL/GenBank/DDBJ databases">
        <title>Aedes aegypti genome working group (AGWG) sequencing and assembly.</title>
        <authorList>
            <consortium name="Aedes aegypti Genome Working Group (AGWG)"/>
            <person name="Matthews B.J."/>
        </authorList>
    </citation>
    <scope>NUCLEOTIDE SEQUENCE [LARGE SCALE GENOMIC DNA]</scope>
    <source>
        <strain evidence="1 2">LVP_AGWG</strain>
    </source>
</reference>
<name>A0A6I8T7H5_AEDAE</name>
<dbReference type="PRINTS" id="PR00180">
    <property type="entry name" value="CRETINALDHBP"/>
</dbReference>
<dbReference type="GO" id="GO:0016020">
    <property type="term" value="C:membrane"/>
    <property type="evidence" value="ECO:0007669"/>
    <property type="project" value="TreeGrafter"/>
</dbReference>
<dbReference type="EnsemblMetazoa" id="AAEL003069-RB">
    <property type="protein sequence ID" value="AAEL003069-PB"/>
    <property type="gene ID" value="AAEL003069"/>
</dbReference>
<dbReference type="SUPFAM" id="SSF46938">
    <property type="entry name" value="CRAL/TRIO N-terminal domain"/>
    <property type="match status" value="1"/>
</dbReference>
<accession>A0A6I8T7H5</accession>
<protein>
    <submittedName>
        <fullName evidence="1">Uncharacterized protein</fullName>
    </submittedName>
</protein>
<dbReference type="PANTHER" id="PTHR10174">
    <property type="entry name" value="ALPHA-TOCOPHEROL TRANSFER PROTEIN-RELATED"/>
    <property type="match status" value="1"/>
</dbReference>
<sequence length="290" mass="33798">MKVVKYASVEKLYKQFPAIRQQDVKEFDQWVQTQAHLPPVSELEIIQFIQSNDYDIEAAKRTAEAFFTFRSNYKDFFNDRDIFSAPIQRSMDVLSLVILPDLTPMGYHVMLAKIVDSDPSKFNLATLLKLAFMCVDVNLWEQGCTEGFILVIDMNGLHLGHFPKLGIFTLKNFLYYIQEALPIRLKGVHLINVVPFIDKIVAMIKPFMKKEILEIFQLHQQEDTLYPYIPQDVLPSEYGGKAPSRLILTKQLFDKTMELRDFILEKERTQKVDENKRIKTRSLSNMFGLF</sequence>
<dbReference type="InterPro" id="IPR036273">
    <property type="entry name" value="CRAL/TRIO_N_dom_sf"/>
</dbReference>
<dbReference type="InterPro" id="IPR036865">
    <property type="entry name" value="CRAL-TRIO_dom_sf"/>
</dbReference>